<dbReference type="InterPro" id="IPR011042">
    <property type="entry name" value="6-blade_b-propeller_TolB-like"/>
</dbReference>
<dbReference type="PANTHER" id="PTHR36842">
    <property type="entry name" value="PROTEIN TOLB HOMOLOG"/>
    <property type="match status" value="1"/>
</dbReference>
<dbReference type="EMBL" id="DLUI01000025">
    <property type="protein sequence ID" value="DAB39270.1"/>
    <property type="molecule type" value="Genomic_DNA"/>
</dbReference>
<gene>
    <name evidence="2" type="ORF">CFH83_01470</name>
</gene>
<reference evidence="2 3" key="1">
    <citation type="journal article" date="2017" name="Front. Microbiol.">
        <title>Comparative Genomic Analysis of the Class Epsilonproteobacteria and Proposed Reclassification to Epsilonbacteraeota (phyl. nov.).</title>
        <authorList>
            <person name="Waite D.W."/>
            <person name="Vanwonterghem I."/>
            <person name="Rinke C."/>
            <person name="Parks D.H."/>
            <person name="Zhang Y."/>
            <person name="Takai K."/>
            <person name="Sievert S.M."/>
            <person name="Simon J."/>
            <person name="Campbell B.J."/>
            <person name="Hanson T.E."/>
            <person name="Woyke T."/>
            <person name="Klotz M.G."/>
            <person name="Hugenholtz P."/>
        </authorList>
    </citation>
    <scope>NUCLEOTIDE SEQUENCE [LARGE SCALE GENOMIC DNA]</scope>
    <source>
        <strain evidence="2">UBA12443</strain>
    </source>
</reference>
<sequence>MKIVFLFFTLIQLSWCADATIEVVKGVEGLAPLAIEDSSLQSSEMSQKFAKMLVADMNVVSLFSVDESYAMAPFDSLVPSVTHKDAQYLLRYRLSNDTSGGIKADIKLLQNGRELFLKSYVLKQSEMMVFLSHSIAYDINTKMEGAPIDWIKRKVLFVRLTSPRHSEIIASDYTLSYQKVILKGGMYGFAKWANREQSDLYYTSLSDFKPTIYKMNLQSGKKEKVISSDGMAVCSDVSEDAKRLLLTLAPDGQPDIYVYDSVSGNKIRITDYSGIDVNGQFMGDGSVAFVSNRLGYPNIFSKRVDSSGISQLVYQGKNNSSLSAYKNFLVYKARENSATFAGNSFNLHLLSLNSGNVKRLTVSGENDFPRFSPDGEAILYIKQEGPRSSIGVIRFGVNKSFIFPLKMGRIQSIDW</sequence>
<comment type="similarity">
    <text evidence="1">Belongs to the TolB family.</text>
</comment>
<evidence type="ECO:0008006" key="4">
    <source>
        <dbReference type="Google" id="ProtNLM"/>
    </source>
</evidence>
<proteinExistence type="inferred from homology"/>
<accession>A0A2D3WJQ9</accession>
<evidence type="ECO:0000313" key="2">
    <source>
        <dbReference type="EMBL" id="DAB39270.1"/>
    </source>
</evidence>
<dbReference type="PANTHER" id="PTHR36842:SF1">
    <property type="entry name" value="PROTEIN TOLB"/>
    <property type="match status" value="1"/>
</dbReference>
<dbReference type="NCBIfam" id="NF003124">
    <property type="entry name" value="PRK04043.1"/>
    <property type="match status" value="1"/>
</dbReference>
<dbReference type="RefSeq" id="WP_294894413.1">
    <property type="nucleotide sequence ID" value="NZ_DLUI01000025.1"/>
</dbReference>
<dbReference type="SUPFAM" id="SSF69304">
    <property type="entry name" value="Tricorn protease N-terminal domain"/>
    <property type="match status" value="1"/>
</dbReference>
<organism evidence="2 3">
    <name type="scientific">Sulfuricurvum kujiense</name>
    <dbReference type="NCBI Taxonomy" id="148813"/>
    <lineage>
        <taxon>Bacteria</taxon>
        <taxon>Pseudomonadati</taxon>
        <taxon>Campylobacterota</taxon>
        <taxon>Epsilonproteobacteria</taxon>
        <taxon>Campylobacterales</taxon>
        <taxon>Sulfurimonadaceae</taxon>
        <taxon>Sulfuricurvum</taxon>
    </lineage>
</organism>
<comment type="caution">
    <text evidence="2">The sequence shown here is derived from an EMBL/GenBank/DDBJ whole genome shotgun (WGS) entry which is preliminary data.</text>
</comment>
<protein>
    <recommendedName>
        <fullName evidence="4">Tol-Pal system protein TolB</fullName>
    </recommendedName>
</protein>
<dbReference type="AlphaFoldDB" id="A0A2D3WJQ9"/>
<dbReference type="Gene3D" id="2.120.10.30">
    <property type="entry name" value="TolB, C-terminal domain"/>
    <property type="match status" value="1"/>
</dbReference>
<dbReference type="Proteomes" id="UP000228859">
    <property type="component" value="Unassembled WGS sequence"/>
</dbReference>
<dbReference type="InterPro" id="IPR011659">
    <property type="entry name" value="WD40"/>
</dbReference>
<evidence type="ECO:0000313" key="3">
    <source>
        <dbReference type="Proteomes" id="UP000228859"/>
    </source>
</evidence>
<dbReference type="Pfam" id="PF07676">
    <property type="entry name" value="PD40"/>
    <property type="match status" value="1"/>
</dbReference>
<name>A0A2D3WJQ9_9BACT</name>
<evidence type="ECO:0000256" key="1">
    <source>
        <dbReference type="ARBA" id="ARBA00009820"/>
    </source>
</evidence>